<sequence>MLRKLASLFSSTEWEVVINGGQADVIKGKVPGQFTHDCCRILAQENIDTAHISGVNRGGYTGLQFSANIPETLHQSLRNAWSLHSSK</sequence>
<gene>
    <name evidence="1" type="ORF">NT6N_07880</name>
</gene>
<dbReference type="KEGG" id="osu:NT6N_07880"/>
<reference evidence="1" key="1">
    <citation type="submission" date="2024-07" db="EMBL/GenBank/DDBJ databases">
        <title>Complete genome sequence of Verrucomicrobiaceae bacterium NT6N.</title>
        <authorList>
            <person name="Huang C."/>
            <person name="Takami H."/>
            <person name="Hamasaki K."/>
        </authorList>
    </citation>
    <scope>NUCLEOTIDE SEQUENCE</scope>
    <source>
        <strain evidence="1">NT6N</strain>
    </source>
</reference>
<accession>A0AAT9FIF2</accession>
<evidence type="ECO:0000313" key="1">
    <source>
        <dbReference type="EMBL" id="BDS05748.1"/>
    </source>
</evidence>
<dbReference type="EMBL" id="AP026866">
    <property type="protein sequence ID" value="BDS05748.1"/>
    <property type="molecule type" value="Genomic_DNA"/>
</dbReference>
<protein>
    <submittedName>
        <fullName evidence="1">Uncharacterized protein</fullName>
    </submittedName>
</protein>
<name>A0AAT9FIF2_9BACT</name>
<proteinExistence type="predicted"/>
<dbReference type="Pfam" id="PF12321">
    <property type="entry name" value="DUF3634"/>
    <property type="match status" value="1"/>
</dbReference>
<dbReference type="AlphaFoldDB" id="A0AAT9FIF2"/>
<dbReference type="InterPro" id="IPR022090">
    <property type="entry name" value="DUF3634"/>
</dbReference>
<organism evidence="1">
    <name type="scientific">Oceaniferula spumae</name>
    <dbReference type="NCBI Taxonomy" id="2979115"/>
    <lineage>
        <taxon>Bacteria</taxon>
        <taxon>Pseudomonadati</taxon>
        <taxon>Verrucomicrobiota</taxon>
        <taxon>Verrucomicrobiia</taxon>
        <taxon>Verrucomicrobiales</taxon>
        <taxon>Verrucomicrobiaceae</taxon>
        <taxon>Oceaniferula</taxon>
    </lineage>
</organism>